<dbReference type="SUPFAM" id="SSF55021">
    <property type="entry name" value="ACT-like"/>
    <property type="match status" value="1"/>
</dbReference>
<evidence type="ECO:0000256" key="4">
    <source>
        <dbReference type="ARBA" id="ARBA00013143"/>
    </source>
</evidence>
<dbReference type="EC" id="1.1.1.95" evidence="4 13"/>
<dbReference type="Pfam" id="PF02826">
    <property type="entry name" value="2-Hacid_dh_C"/>
    <property type="match status" value="1"/>
</dbReference>
<evidence type="ECO:0000256" key="10">
    <source>
        <dbReference type="ARBA" id="ARBA00023027"/>
    </source>
</evidence>
<evidence type="ECO:0000256" key="3">
    <source>
        <dbReference type="ARBA" id="ARBA00011881"/>
    </source>
</evidence>
<dbReference type="InterPro" id="IPR006140">
    <property type="entry name" value="D-isomer_DH_NAD-bd"/>
</dbReference>
<dbReference type="InterPro" id="IPR006236">
    <property type="entry name" value="PGDH"/>
</dbReference>
<dbReference type="Proteomes" id="UP000258309">
    <property type="component" value="Unassembled WGS sequence"/>
</dbReference>
<reference evidence="15 16" key="1">
    <citation type="submission" date="2018-05" db="EMBL/GenBank/DDBJ databases">
        <title>Draft genome sequence of Scytalidium lignicola DSM 105466, a ubiquitous saprotrophic fungus.</title>
        <authorList>
            <person name="Buettner E."/>
            <person name="Gebauer A.M."/>
            <person name="Hofrichter M."/>
            <person name="Liers C."/>
            <person name="Kellner H."/>
        </authorList>
    </citation>
    <scope>NUCLEOTIDE SEQUENCE [LARGE SCALE GENOMIC DNA]</scope>
    <source>
        <strain evidence="15 16">DSM 105466</strain>
    </source>
</reference>
<dbReference type="Pfam" id="PF00389">
    <property type="entry name" value="2-Hacid_dh"/>
    <property type="match status" value="1"/>
</dbReference>
<dbReference type="GO" id="GO:0006564">
    <property type="term" value="P:L-serine biosynthetic process"/>
    <property type="evidence" value="ECO:0007669"/>
    <property type="project" value="UniProtKB-KW"/>
</dbReference>
<keyword evidence="16" id="KW-1185">Reference proteome</keyword>
<dbReference type="InterPro" id="IPR029753">
    <property type="entry name" value="D-isomer_DH_CS"/>
</dbReference>
<evidence type="ECO:0000256" key="7">
    <source>
        <dbReference type="ARBA" id="ARBA00022605"/>
    </source>
</evidence>
<feature type="non-terminal residue" evidence="15">
    <location>
        <position position="591"/>
    </location>
</feature>
<dbReference type="PROSITE" id="PS00670">
    <property type="entry name" value="D_2_HYDROXYACID_DH_2"/>
    <property type="match status" value="1"/>
</dbReference>
<dbReference type="EMBL" id="NCSJ02000048">
    <property type="protein sequence ID" value="RFU32787.1"/>
    <property type="molecule type" value="Genomic_DNA"/>
</dbReference>
<dbReference type="PANTHER" id="PTHR42938:SF22">
    <property type="entry name" value="D-3-PHOSPHOGLYCERATE DEHYDROGENASE"/>
    <property type="match status" value="1"/>
</dbReference>
<organism evidence="15 16">
    <name type="scientific">Scytalidium lignicola</name>
    <name type="common">Hyphomycete</name>
    <dbReference type="NCBI Taxonomy" id="5539"/>
    <lineage>
        <taxon>Eukaryota</taxon>
        <taxon>Fungi</taxon>
        <taxon>Dikarya</taxon>
        <taxon>Ascomycota</taxon>
        <taxon>Pezizomycotina</taxon>
        <taxon>Leotiomycetes</taxon>
        <taxon>Leotiomycetes incertae sedis</taxon>
        <taxon>Scytalidium</taxon>
    </lineage>
</organism>
<dbReference type="FunFam" id="3.40.50.720:FF:000021">
    <property type="entry name" value="D-3-phosphoglycerate dehydrogenase"/>
    <property type="match status" value="1"/>
</dbReference>
<evidence type="ECO:0000256" key="11">
    <source>
        <dbReference type="ARBA" id="ARBA00023299"/>
    </source>
</evidence>
<protein>
    <recommendedName>
        <fullName evidence="5 13">D-3-phosphoglycerate dehydrogenase</fullName>
        <ecNumber evidence="4 13">1.1.1.95</ecNumber>
    </recommendedName>
</protein>
<dbReference type="GO" id="GO:0051287">
    <property type="term" value="F:NAD binding"/>
    <property type="evidence" value="ECO:0007669"/>
    <property type="project" value="UniProtKB-UniRule"/>
</dbReference>
<dbReference type="SUPFAM" id="SSF143548">
    <property type="entry name" value="Serine metabolism enzymes domain"/>
    <property type="match status" value="1"/>
</dbReference>
<dbReference type="Gene3D" id="3.30.70.260">
    <property type="match status" value="1"/>
</dbReference>
<evidence type="ECO:0000256" key="1">
    <source>
        <dbReference type="ARBA" id="ARBA00005216"/>
    </source>
</evidence>
<dbReference type="InterPro" id="IPR045626">
    <property type="entry name" value="PGDH_ASB_dom"/>
</dbReference>
<evidence type="ECO:0000256" key="12">
    <source>
        <dbReference type="ARBA" id="ARBA00048731"/>
    </source>
</evidence>
<comment type="pathway">
    <text evidence="1 13">Amino-acid biosynthesis; L-serine biosynthesis; L-serine from 3-phospho-D-glycerate: step 1/3.</text>
</comment>
<dbReference type="STRING" id="5539.A0A3E2HHD7"/>
<accession>A0A3E2HHD7</accession>
<dbReference type="Gene3D" id="3.40.50.720">
    <property type="entry name" value="NAD(P)-binding Rossmann-like Domain"/>
    <property type="match status" value="2"/>
</dbReference>
<gene>
    <name evidence="15" type="ORF">B7463_g3541</name>
</gene>
<dbReference type="OrthoDB" id="298012at2759"/>
<keyword evidence="7 13" id="KW-0028">Amino-acid biosynthesis</keyword>
<proteinExistence type="inferred from homology"/>
<dbReference type="Gene3D" id="3.30.1330.90">
    <property type="entry name" value="D-3-phosphoglycerate dehydrogenase, domain 3"/>
    <property type="match status" value="1"/>
</dbReference>
<comment type="similarity">
    <text evidence="2 13">Belongs to the D-isomer specific 2-hydroxyacid dehydrogenase family.</text>
</comment>
<dbReference type="Pfam" id="PF19304">
    <property type="entry name" value="PGDH_inter"/>
    <property type="match status" value="1"/>
</dbReference>
<dbReference type="InterPro" id="IPR002912">
    <property type="entry name" value="ACT_dom"/>
</dbReference>
<dbReference type="InterPro" id="IPR029009">
    <property type="entry name" value="ASB_dom_sf"/>
</dbReference>
<dbReference type="AlphaFoldDB" id="A0A3E2HHD7"/>
<evidence type="ECO:0000313" key="15">
    <source>
        <dbReference type="EMBL" id="RFU32787.1"/>
    </source>
</evidence>
<evidence type="ECO:0000256" key="6">
    <source>
        <dbReference type="ARBA" id="ARBA00022553"/>
    </source>
</evidence>
<comment type="catalytic activity">
    <reaction evidence="12 13">
        <text>(2R)-3-phosphoglycerate + NAD(+) = 3-phosphooxypyruvate + NADH + H(+)</text>
        <dbReference type="Rhea" id="RHEA:12641"/>
        <dbReference type="ChEBI" id="CHEBI:15378"/>
        <dbReference type="ChEBI" id="CHEBI:18110"/>
        <dbReference type="ChEBI" id="CHEBI:57540"/>
        <dbReference type="ChEBI" id="CHEBI:57945"/>
        <dbReference type="ChEBI" id="CHEBI:58272"/>
        <dbReference type="EC" id="1.1.1.95"/>
    </reaction>
</comment>
<dbReference type="GO" id="GO:0004617">
    <property type="term" value="F:phosphoglycerate dehydrogenase activity"/>
    <property type="evidence" value="ECO:0007669"/>
    <property type="project" value="UniProtKB-EC"/>
</dbReference>
<evidence type="ECO:0000256" key="9">
    <source>
        <dbReference type="ARBA" id="ARBA00023002"/>
    </source>
</evidence>
<evidence type="ECO:0000259" key="14">
    <source>
        <dbReference type="PROSITE" id="PS51671"/>
    </source>
</evidence>
<dbReference type="NCBIfam" id="TIGR01327">
    <property type="entry name" value="PGDH"/>
    <property type="match status" value="1"/>
</dbReference>
<feature type="non-terminal residue" evidence="15">
    <location>
        <position position="1"/>
    </location>
</feature>
<dbReference type="CDD" id="cd04902">
    <property type="entry name" value="ACT_3PGDH-xct"/>
    <property type="match status" value="1"/>
</dbReference>
<sequence length="591" mass="62171">MAPSADPQAIPNSKSNLLKILIPEKVSPDGLALLSDKFEIHQPKNLPAEELQEIIHQYHALIIRSETKVTAPILAAAKNLKVVARAGVGVDNIDVDAATNQGIIVVNSPSGNIAAAAEHTIALLMSVARNVPAGDRSLRAGGWERSKLVGTEVGGKTLGIVGLGKVGLKVARMAKGLGMKVLALDPYASPEIARANSVNLVADLLSLLQVSDFLTIHTPLIASTMDLISKIELSQMKPTAKILNVARGGVINESDLLDALNAGTIAGAGLDVFTQEPPTAGSTAEALTRHPKVVVTPHLGASTVEAQENVSKDVCAQVLSVLNGGLPTSAVNAPLILPEEYKKLQPFVELVEKMGSIFTQHYGSKAGARGTIGGRKFDLIYEGELASISNTRPLFAALVKGLTGVISEGQGRDVNIVNAELIAKEKGIVVNETHNRESNDRMYASQVSLKASPIIIKEASGQGGSGGGGSGSEQIISGYVSGKTVYISRLDRFTTSFVPEGTLLALRNYDEPGKIGSVGSILGRHSINIKFMTVAALEKAKGYGDTVRDEKNGNRDNEALMILGVDGVMSNQIEAELREAKGILDVSIVRL</sequence>
<keyword evidence="10 13" id="KW-0520">NAD</keyword>
<dbReference type="SUPFAM" id="SSF51735">
    <property type="entry name" value="NAD(P)-binding Rossmann-fold domains"/>
    <property type="match status" value="1"/>
</dbReference>
<keyword evidence="9 13" id="KW-0560">Oxidoreductase</keyword>
<dbReference type="PANTHER" id="PTHR42938">
    <property type="entry name" value="FORMATE DEHYDROGENASE 1"/>
    <property type="match status" value="1"/>
</dbReference>
<evidence type="ECO:0000313" key="16">
    <source>
        <dbReference type="Proteomes" id="UP000258309"/>
    </source>
</evidence>
<evidence type="ECO:0000256" key="5">
    <source>
        <dbReference type="ARBA" id="ARBA00021582"/>
    </source>
</evidence>
<feature type="domain" description="ACT" evidence="14">
    <location>
        <begin position="503"/>
        <end position="591"/>
    </location>
</feature>
<keyword evidence="11 13" id="KW-0718">Serine biosynthesis</keyword>
<comment type="subunit">
    <text evidence="3">Homotetramer.</text>
</comment>
<dbReference type="FunFam" id="3.30.1330.90:FF:000003">
    <property type="entry name" value="D-3-phosphoglycerate dehydrogenase"/>
    <property type="match status" value="1"/>
</dbReference>
<dbReference type="InterPro" id="IPR006139">
    <property type="entry name" value="D-isomer_2_OHA_DH_cat_dom"/>
</dbReference>
<dbReference type="InterPro" id="IPR036291">
    <property type="entry name" value="NAD(P)-bd_dom_sf"/>
</dbReference>
<dbReference type="InterPro" id="IPR045865">
    <property type="entry name" value="ACT-like_dom_sf"/>
</dbReference>
<dbReference type="OMA" id="NIAGMQV"/>
<evidence type="ECO:0000256" key="8">
    <source>
        <dbReference type="ARBA" id="ARBA00022990"/>
    </source>
</evidence>
<comment type="caution">
    <text evidence="15">The sequence shown here is derived from an EMBL/GenBank/DDBJ whole genome shotgun (WGS) entry which is preliminary data.</text>
</comment>
<dbReference type="CDD" id="cd12173">
    <property type="entry name" value="PGDH_4"/>
    <property type="match status" value="1"/>
</dbReference>
<evidence type="ECO:0000256" key="2">
    <source>
        <dbReference type="ARBA" id="ARBA00005854"/>
    </source>
</evidence>
<name>A0A3E2HHD7_SCYLI</name>
<dbReference type="PROSITE" id="PS51671">
    <property type="entry name" value="ACT"/>
    <property type="match status" value="1"/>
</dbReference>
<keyword evidence="6" id="KW-0597">Phosphoprotein</keyword>
<dbReference type="SUPFAM" id="SSF52283">
    <property type="entry name" value="Formate/glycerate dehydrogenase catalytic domain-like"/>
    <property type="match status" value="1"/>
</dbReference>
<dbReference type="UniPathway" id="UPA00135">
    <property type="reaction ID" value="UER00196"/>
</dbReference>
<evidence type="ECO:0000256" key="13">
    <source>
        <dbReference type="RuleBase" id="RU363003"/>
    </source>
</evidence>
<keyword evidence="8" id="KW-0007">Acetylation</keyword>